<dbReference type="RefSeq" id="WP_332087418.1">
    <property type="nucleotide sequence ID" value="NZ_JARBCY010000044.1"/>
</dbReference>
<feature type="domain" description="Sporulation stage II protein D amidase enhancer LytB N-terminal" evidence="2">
    <location>
        <begin position="121"/>
        <end position="211"/>
    </location>
</feature>
<name>A0ABU7XAP1_9FIRM</name>
<comment type="caution">
    <text evidence="3">The sequence shown here is derived from an EMBL/GenBank/DDBJ whole genome shotgun (WGS) entry which is preliminary data.</text>
</comment>
<dbReference type="Pfam" id="PF08486">
    <property type="entry name" value="SpoIID"/>
    <property type="match status" value="1"/>
</dbReference>
<dbReference type="NCBIfam" id="TIGR02669">
    <property type="entry name" value="SpoIID_LytB"/>
    <property type="match status" value="1"/>
</dbReference>
<evidence type="ECO:0000256" key="1">
    <source>
        <dbReference type="SAM" id="SignalP"/>
    </source>
</evidence>
<keyword evidence="4" id="KW-1185">Reference proteome</keyword>
<dbReference type="InterPro" id="IPR013486">
    <property type="entry name" value="SpoIID/LytB"/>
</dbReference>
<dbReference type="PANTHER" id="PTHR30032">
    <property type="entry name" value="N-ACETYLMURAMOYL-L-ALANINE AMIDASE-RELATED"/>
    <property type="match status" value="1"/>
</dbReference>
<dbReference type="PANTHER" id="PTHR30032:SF4">
    <property type="entry name" value="AMIDASE ENHANCER"/>
    <property type="match status" value="1"/>
</dbReference>
<gene>
    <name evidence="3" type="ORF">PV361_06375</name>
</gene>
<evidence type="ECO:0000313" key="4">
    <source>
        <dbReference type="Proteomes" id="UP001328425"/>
    </source>
</evidence>
<dbReference type="InterPro" id="IPR013693">
    <property type="entry name" value="SpoIID/LytB_N"/>
</dbReference>
<dbReference type="EMBL" id="JARBCY010000044">
    <property type="protein sequence ID" value="MEF3318323.1"/>
    <property type="molecule type" value="Genomic_DNA"/>
</dbReference>
<feature type="chain" id="PRO_5046041436" evidence="1">
    <location>
        <begin position="21"/>
        <end position="373"/>
    </location>
</feature>
<reference evidence="3 4" key="1">
    <citation type="submission" date="2022-11" db="EMBL/GenBank/DDBJ databases">
        <title>The First Case of Preauricular Fistular Abscess Caused by Peptoniphilus grossensis.</title>
        <authorList>
            <person name="Byun J.-H."/>
        </authorList>
    </citation>
    <scope>NUCLEOTIDE SEQUENCE [LARGE SCALE GENOMIC DNA]</scope>
    <source>
        <strain evidence="3 4">GYB008</strain>
    </source>
</reference>
<dbReference type="InterPro" id="IPR051922">
    <property type="entry name" value="Bact_Sporulation_Assoc"/>
</dbReference>
<evidence type="ECO:0000259" key="2">
    <source>
        <dbReference type="Pfam" id="PF08486"/>
    </source>
</evidence>
<sequence length="373" mass="41697">MKKILMLAIFLILLPTSIFAKESYDRIDIKVGKSVNAKENLKLKSKSNLNIITSDNQVINSTNNKEIEVMFDGKNINVKGKNFKLANFPQDGAFLINSDSPIYVDKIKRNYRGSISFRVNNGKLDIINNVKLDDYLRGVLPKEMSPEFPMESLKAQALCSRSFAINNFNKYIKKGYNLDDTTNSQVYYGKDVEEKSTDKAVETTLGEVIKYDGKIAETIFCASSGGYTVSSSDAWGGNAVPYLISKEDPYSTHPWEYTLKDSDLKKLNLSDVFGVNLDSMNTSNRVNNISFSTSKGDITMKAKDFRQKIGNTRIKSTLFDIACDNNKIVVKGKGYGHGVGMSQYGAVEMAKKGNNYKDIIGFYFPGTNIEKIK</sequence>
<feature type="signal peptide" evidence="1">
    <location>
        <begin position="1"/>
        <end position="20"/>
    </location>
</feature>
<organism evidence="3 4">
    <name type="scientific">Peptoniphilus grossensis</name>
    <dbReference type="NCBI Taxonomy" id="1465756"/>
    <lineage>
        <taxon>Bacteria</taxon>
        <taxon>Bacillati</taxon>
        <taxon>Bacillota</taxon>
        <taxon>Tissierellia</taxon>
        <taxon>Tissierellales</taxon>
        <taxon>Peptoniphilaceae</taxon>
        <taxon>Peptoniphilus</taxon>
    </lineage>
</organism>
<accession>A0ABU7XAP1</accession>
<proteinExistence type="predicted"/>
<protein>
    <submittedName>
        <fullName evidence="3">SpoIID/LytB domain-containing protein</fullName>
    </submittedName>
</protein>
<keyword evidence="1" id="KW-0732">Signal</keyword>
<evidence type="ECO:0000313" key="3">
    <source>
        <dbReference type="EMBL" id="MEF3318323.1"/>
    </source>
</evidence>
<dbReference type="Proteomes" id="UP001328425">
    <property type="component" value="Unassembled WGS sequence"/>
</dbReference>